<evidence type="ECO:0000256" key="1">
    <source>
        <dbReference type="ARBA" id="ARBA00022722"/>
    </source>
</evidence>
<evidence type="ECO:0000313" key="10">
    <source>
        <dbReference type="Proteomes" id="UP001429357"/>
    </source>
</evidence>
<comment type="function">
    <text evidence="6 7">3'-5' exonuclease.</text>
</comment>
<dbReference type="InterPro" id="IPR013520">
    <property type="entry name" value="Ribonucl_H"/>
</dbReference>
<dbReference type="Gene3D" id="3.30.420.10">
    <property type="entry name" value="Ribonuclease H-like superfamily/Ribonuclease H"/>
    <property type="match status" value="1"/>
</dbReference>
<dbReference type="InterPro" id="IPR006054">
    <property type="entry name" value="DnaQ"/>
</dbReference>
<dbReference type="NCBIfam" id="TIGR01407">
    <property type="entry name" value="dinG_rel"/>
    <property type="match status" value="1"/>
</dbReference>
<dbReference type="Gene3D" id="3.40.50.300">
    <property type="entry name" value="P-loop containing nucleotide triphosphate hydrolases"/>
    <property type="match status" value="2"/>
</dbReference>
<evidence type="ECO:0000256" key="7">
    <source>
        <dbReference type="RuleBase" id="RU364106"/>
    </source>
</evidence>
<dbReference type="PROSITE" id="PS51193">
    <property type="entry name" value="HELICASE_ATP_BIND_2"/>
    <property type="match status" value="1"/>
</dbReference>
<dbReference type="SUPFAM" id="SSF53098">
    <property type="entry name" value="Ribonuclease H-like"/>
    <property type="match status" value="1"/>
</dbReference>
<dbReference type="NCBIfam" id="TIGR00573">
    <property type="entry name" value="dnaq"/>
    <property type="match status" value="1"/>
</dbReference>
<keyword evidence="10" id="KW-1185">Reference proteome</keyword>
<evidence type="ECO:0000256" key="6">
    <source>
        <dbReference type="HAMAP-Rule" id="MF_02206"/>
    </source>
</evidence>
<evidence type="ECO:0000256" key="3">
    <source>
        <dbReference type="ARBA" id="ARBA00022801"/>
    </source>
</evidence>
<dbReference type="InterPro" id="IPR027417">
    <property type="entry name" value="P-loop_NTPase"/>
</dbReference>
<reference evidence="9 10" key="2">
    <citation type="submission" date="2024-02" db="EMBL/GenBank/DDBJ databases">
        <title>The Genome Sequence of Enterococcus diestrammenae JM9A.</title>
        <authorList>
            <person name="Earl A."/>
            <person name="Manson A."/>
            <person name="Gilmore M."/>
            <person name="Sanders J."/>
            <person name="Shea T."/>
            <person name="Howe W."/>
            <person name="Livny J."/>
            <person name="Cuomo C."/>
            <person name="Neafsey D."/>
            <person name="Birren B."/>
        </authorList>
    </citation>
    <scope>NUCLEOTIDE SEQUENCE [LARGE SCALE GENOMIC DNA]</scope>
    <source>
        <strain evidence="9 10">JM9A</strain>
    </source>
</reference>
<reference evidence="10" key="1">
    <citation type="submission" date="2016-06" db="EMBL/GenBank/DDBJ databases">
        <title>Four novel species of enterococci isolated from chicken manure.</title>
        <authorList>
            <person name="Van Tyne D."/>
        </authorList>
    </citation>
    <scope>NUCLEOTIDE SEQUENCE [LARGE SCALE GENOMIC DNA]</scope>
    <source>
        <strain evidence="10">JM9A</strain>
    </source>
</reference>
<comment type="caution">
    <text evidence="9">The sequence shown here is derived from an EMBL/GenBank/DDBJ whole genome shotgun (WGS) entry which is preliminary data.</text>
</comment>
<dbReference type="GO" id="GO:0004386">
    <property type="term" value="F:helicase activity"/>
    <property type="evidence" value="ECO:0007669"/>
    <property type="project" value="UniProtKB-KW"/>
</dbReference>
<comment type="similarity">
    <text evidence="6 7">Belongs to the helicase family. DinG subfamily. Type 2 sub-subfamily.</text>
</comment>
<dbReference type="EC" id="3.1.-.-" evidence="6 7"/>
<feature type="domain" description="Helicase ATP-binding" evidence="8">
    <location>
        <begin position="246"/>
        <end position="527"/>
    </location>
</feature>
<evidence type="ECO:0000313" key="9">
    <source>
        <dbReference type="EMBL" id="MEO1781728.1"/>
    </source>
</evidence>
<protein>
    <recommendedName>
        <fullName evidence="6 7">3'-5' exonuclease DinG</fullName>
        <ecNumber evidence="6 7">3.1.-.-</ecNumber>
    </recommendedName>
</protein>
<gene>
    <name evidence="6 7" type="primary">dinG</name>
    <name evidence="9" type="ORF">BAU18_001316</name>
</gene>
<dbReference type="InterPro" id="IPR006555">
    <property type="entry name" value="ATP-dep_Helicase_C"/>
</dbReference>
<dbReference type="SMART" id="SM00491">
    <property type="entry name" value="HELICc2"/>
    <property type="match status" value="1"/>
</dbReference>
<keyword evidence="2 6" id="KW-0547">Nucleotide-binding</keyword>
<evidence type="ECO:0000259" key="8">
    <source>
        <dbReference type="PROSITE" id="PS51193"/>
    </source>
</evidence>
<dbReference type="InterPro" id="IPR006310">
    <property type="entry name" value="DinG"/>
</dbReference>
<keyword evidence="9" id="KW-0347">Helicase</keyword>
<evidence type="ECO:0000256" key="2">
    <source>
        <dbReference type="ARBA" id="ARBA00022741"/>
    </source>
</evidence>
<keyword evidence="5 6" id="KW-0067">ATP-binding</keyword>
<dbReference type="EMBL" id="MAEI02000001">
    <property type="protein sequence ID" value="MEO1781728.1"/>
    <property type="molecule type" value="Genomic_DNA"/>
</dbReference>
<evidence type="ECO:0000256" key="5">
    <source>
        <dbReference type="ARBA" id="ARBA00022840"/>
    </source>
</evidence>
<keyword evidence="3 6" id="KW-0378">Hydrolase</keyword>
<dbReference type="Pfam" id="PF00929">
    <property type="entry name" value="RNase_T"/>
    <property type="match status" value="1"/>
</dbReference>
<keyword evidence="1 6" id="KW-0540">Nuclease</keyword>
<accession>A0ABV0F0Z4</accession>
<dbReference type="InterPro" id="IPR036397">
    <property type="entry name" value="RNaseH_sf"/>
</dbReference>
<dbReference type="HAMAP" id="MF_02206">
    <property type="entry name" value="DinG_exonucl"/>
    <property type="match status" value="1"/>
</dbReference>
<dbReference type="RefSeq" id="WP_161868445.1">
    <property type="nucleotide sequence ID" value="NZ_MAEI02000001.1"/>
</dbReference>
<sequence>MAHEAIYAVVDIETTGTDPKTDRIIQIGCVLIQNGQVINRFATDVNPGKRISKQIQNLTKISNSQVQKAPYFEDIAPTIANLLADTIFVAHNIYFDYQFLNHEFRRCQVPEMTIPGIDTVELAQVFLPTATSFRLGDLAENLGLHHDNPHQADSDAEVTAALLLYIQQIMRELPLVTMERIANLADMMGMQTGMFIRKNLMEMRRKNPPLADNLLIVDGIALRKKTLPLFEKNLYESIYPLKKKAKEQLFNGQLHFYKEQARLMNLVYRHFSDSQSEGLPTTKDLFIEAATGMGKTIGYLLPAAYLATPEEPLIVSTASLLLQDQLVQKDLPLINRVLPQPLVATVIKGQRHYLDLARFAISLQMPPQQKQYRLYQMATLVWLTKTVTGDFDELNLLRLDHPFFQDCGHRGTVLLDSENPFYPHDFLRFLHKRMSQSNLLIVNHAFLARESLRERPQLPKSRFLLIDEAHHLPDICEQAGRQQVSTFRFRKQVGGLTSETGLFTQLMQLFQGEPQFISQLELYLQELTALVEMQEILVTHLLKTEGTDCPQEQIVTKEELDSFDLAPRKAQAKLLLYYEEAEQIAQSLRQQVQSWINRWLPSETVLLESLLDLLAEVSAEGEILTRWFTQWQKELVHWLVPHSNQITAVFQLTDFAAPLLPKTKWYSRYDKILYLGGTLKIGGNRHYFPTRLGIPEAPVKIIQAPFDYPKQTRVILPDKGIAIHELPPQEYADQLAQYIEEIVTPVAKPILVLFTSHDTLQRVYERLHMKFLAAGREILAQGVGGSREKLLRRFSLSKDSILFGADSFWEGVDLPGERLEVLIVTRLPFTNPKRPLVAARNQYLKEQGLDPFSEEAIPQAALRLRQAYGRLVRSTEDRGLMIVLDRRLVTTKYGRKLAQAFPRKVPLMQLSPVALKAEMTRFLRNPTNDEKDD</sequence>
<dbReference type="SUPFAM" id="SSF52540">
    <property type="entry name" value="P-loop containing nucleoside triphosphate hydrolases"/>
    <property type="match status" value="2"/>
</dbReference>
<dbReference type="InterPro" id="IPR014013">
    <property type="entry name" value="Helic_SF1/SF2_ATP-bd_DinG/Rad3"/>
</dbReference>
<dbReference type="PANTHER" id="PTHR30231:SF41">
    <property type="entry name" value="DNA POLYMERASE III SUBUNIT EPSILON"/>
    <property type="match status" value="1"/>
</dbReference>
<dbReference type="Proteomes" id="UP001429357">
    <property type="component" value="Unassembled WGS sequence"/>
</dbReference>
<dbReference type="InterPro" id="IPR012337">
    <property type="entry name" value="RNaseH-like_sf"/>
</dbReference>
<dbReference type="CDD" id="cd06127">
    <property type="entry name" value="DEDDh"/>
    <property type="match status" value="1"/>
</dbReference>
<proteinExistence type="inferred from homology"/>
<evidence type="ECO:0000256" key="4">
    <source>
        <dbReference type="ARBA" id="ARBA00022839"/>
    </source>
</evidence>
<dbReference type="SMART" id="SM00479">
    <property type="entry name" value="EXOIII"/>
    <property type="match status" value="1"/>
</dbReference>
<keyword evidence="4 6" id="KW-0269">Exonuclease</keyword>
<dbReference type="Pfam" id="PF13307">
    <property type="entry name" value="Helicase_C_2"/>
    <property type="match status" value="1"/>
</dbReference>
<feature type="binding site" evidence="6">
    <location>
        <begin position="289"/>
        <end position="296"/>
    </location>
    <ligand>
        <name>ATP</name>
        <dbReference type="ChEBI" id="CHEBI:30616"/>
    </ligand>
</feature>
<feature type="short sequence motif" description="DEAH box" evidence="6">
    <location>
        <begin position="467"/>
        <end position="470"/>
    </location>
</feature>
<name>A0ABV0F0Z4_9ENTE</name>
<dbReference type="PANTHER" id="PTHR30231">
    <property type="entry name" value="DNA POLYMERASE III SUBUNIT EPSILON"/>
    <property type="match status" value="1"/>
</dbReference>
<organism evidence="9 10">
    <name type="scientific">Enterococcus diestrammenae</name>
    <dbReference type="NCBI Taxonomy" id="1155073"/>
    <lineage>
        <taxon>Bacteria</taxon>
        <taxon>Bacillati</taxon>
        <taxon>Bacillota</taxon>
        <taxon>Bacilli</taxon>
        <taxon>Lactobacillales</taxon>
        <taxon>Enterococcaceae</taxon>
        <taxon>Enterococcus</taxon>
    </lineage>
</organism>